<sequence length="241" mass="25844">MERANWKLHREYKDAQGNVHVEYRDPEGTVHAYSNGYMDGQLIEEQRQNQRENQADRNISKGVLIGIIVACVGGLTAGTIYMMTRPNTPQPAAVLVPNYAKSPAPQTQVNEKPNVTIVNVPQAPSTPSTTTVINQPIAAPKPTTTNPSSAVPKPTVATAPALTAGQIDSNLKNTAIKQLQASFPNNQLVVDVKDTNITISGTTETSAQLQQVQPMLSTIRGIGKITVNATVKENPTNSGNL</sequence>
<organism evidence="3 4">
    <name type="scientific">Pseudocalidococcus azoricus BACA0444</name>
    <dbReference type="NCBI Taxonomy" id="2918990"/>
    <lineage>
        <taxon>Bacteria</taxon>
        <taxon>Bacillati</taxon>
        <taxon>Cyanobacteriota</taxon>
        <taxon>Cyanophyceae</taxon>
        <taxon>Acaryochloridales</taxon>
        <taxon>Thermosynechococcaceae</taxon>
        <taxon>Pseudocalidococcus</taxon>
        <taxon>Pseudocalidococcus azoricus</taxon>
    </lineage>
</organism>
<dbReference type="EMBL" id="JAVMIP010000001">
    <property type="protein sequence ID" value="MDS3859494.1"/>
    <property type="molecule type" value="Genomic_DNA"/>
</dbReference>
<evidence type="ECO:0000256" key="2">
    <source>
        <dbReference type="SAM" id="Phobius"/>
    </source>
</evidence>
<keyword evidence="4" id="KW-1185">Reference proteome</keyword>
<reference evidence="4" key="1">
    <citation type="submission" date="2023-07" db="EMBL/GenBank/DDBJ databases">
        <authorList>
            <person name="Luz R."/>
            <person name="Cordeiro R."/>
            <person name="Fonseca A."/>
            <person name="Goncalves V."/>
        </authorList>
    </citation>
    <scope>NUCLEOTIDE SEQUENCE [LARGE SCALE GENOMIC DNA]</scope>
    <source>
        <strain evidence="4">BACA0444</strain>
    </source>
</reference>
<comment type="caution">
    <text evidence="3">The sequence shown here is derived from an EMBL/GenBank/DDBJ whole genome shotgun (WGS) entry which is preliminary data.</text>
</comment>
<feature type="transmembrane region" description="Helical" evidence="2">
    <location>
        <begin position="63"/>
        <end position="83"/>
    </location>
</feature>
<name>A0AAE4FPR6_9CYAN</name>
<evidence type="ECO:0000313" key="3">
    <source>
        <dbReference type="EMBL" id="MDS3859494.1"/>
    </source>
</evidence>
<protein>
    <recommendedName>
        <fullName evidence="5">BON domain-containing protein</fullName>
    </recommendedName>
</protein>
<dbReference type="Proteomes" id="UP001268256">
    <property type="component" value="Unassembled WGS sequence"/>
</dbReference>
<proteinExistence type="predicted"/>
<evidence type="ECO:0000313" key="4">
    <source>
        <dbReference type="Proteomes" id="UP001268256"/>
    </source>
</evidence>
<dbReference type="AlphaFoldDB" id="A0AAE4FPR6"/>
<accession>A0AAE4FPR6</accession>
<feature type="compositionally biased region" description="Polar residues" evidence="1">
    <location>
        <begin position="122"/>
        <end position="134"/>
    </location>
</feature>
<dbReference type="RefSeq" id="WP_322876807.1">
    <property type="nucleotide sequence ID" value="NZ_JAVMIP010000001.1"/>
</dbReference>
<feature type="region of interest" description="Disordered" evidence="1">
    <location>
        <begin position="122"/>
        <end position="152"/>
    </location>
</feature>
<keyword evidence="2" id="KW-0812">Transmembrane</keyword>
<keyword evidence="2" id="KW-1133">Transmembrane helix</keyword>
<gene>
    <name evidence="3" type="ORF">RIF25_01605</name>
</gene>
<keyword evidence="2" id="KW-0472">Membrane</keyword>
<evidence type="ECO:0000256" key="1">
    <source>
        <dbReference type="SAM" id="MobiDB-lite"/>
    </source>
</evidence>
<evidence type="ECO:0008006" key="5">
    <source>
        <dbReference type="Google" id="ProtNLM"/>
    </source>
</evidence>